<reference evidence="2 3" key="1">
    <citation type="submission" date="2021-06" db="EMBL/GenBank/DDBJ databases">
        <authorList>
            <person name="Palmer J.M."/>
        </authorList>
    </citation>
    <scope>NUCLEOTIDE SEQUENCE [LARGE SCALE GENOMIC DNA]</scope>
    <source>
        <strain evidence="2 3">XC_2019</strain>
        <tissue evidence="2">Muscle</tissue>
    </source>
</reference>
<sequence>MTACQTDSTSLNAAENESDSNEQQTRRSPLLLGLRTQDDASTLFKMRVMILQCLHSSINYYANITNHLEGKALPQQENFIWFKFESFYEIFLKAVVLNHFLF</sequence>
<keyword evidence="3" id="KW-1185">Reference proteome</keyword>
<feature type="region of interest" description="Disordered" evidence="1">
    <location>
        <begin position="1"/>
        <end position="30"/>
    </location>
</feature>
<gene>
    <name evidence="2" type="ORF">XENOCAPTIV_004643</name>
</gene>
<accession>A0ABV0RNQ7</accession>
<evidence type="ECO:0000313" key="2">
    <source>
        <dbReference type="EMBL" id="MEQ2209835.1"/>
    </source>
</evidence>
<evidence type="ECO:0000313" key="3">
    <source>
        <dbReference type="Proteomes" id="UP001434883"/>
    </source>
</evidence>
<feature type="compositionally biased region" description="Polar residues" evidence="1">
    <location>
        <begin position="1"/>
        <end position="27"/>
    </location>
</feature>
<dbReference type="Proteomes" id="UP001434883">
    <property type="component" value="Unassembled WGS sequence"/>
</dbReference>
<dbReference type="EMBL" id="JAHRIN010051908">
    <property type="protein sequence ID" value="MEQ2209835.1"/>
    <property type="molecule type" value="Genomic_DNA"/>
</dbReference>
<proteinExistence type="predicted"/>
<comment type="caution">
    <text evidence="2">The sequence shown here is derived from an EMBL/GenBank/DDBJ whole genome shotgun (WGS) entry which is preliminary data.</text>
</comment>
<evidence type="ECO:0000256" key="1">
    <source>
        <dbReference type="SAM" id="MobiDB-lite"/>
    </source>
</evidence>
<organism evidence="2 3">
    <name type="scientific">Xenoophorus captivus</name>
    <dbReference type="NCBI Taxonomy" id="1517983"/>
    <lineage>
        <taxon>Eukaryota</taxon>
        <taxon>Metazoa</taxon>
        <taxon>Chordata</taxon>
        <taxon>Craniata</taxon>
        <taxon>Vertebrata</taxon>
        <taxon>Euteleostomi</taxon>
        <taxon>Actinopterygii</taxon>
        <taxon>Neopterygii</taxon>
        <taxon>Teleostei</taxon>
        <taxon>Neoteleostei</taxon>
        <taxon>Acanthomorphata</taxon>
        <taxon>Ovalentaria</taxon>
        <taxon>Atherinomorphae</taxon>
        <taxon>Cyprinodontiformes</taxon>
        <taxon>Goodeidae</taxon>
        <taxon>Xenoophorus</taxon>
    </lineage>
</organism>
<protein>
    <submittedName>
        <fullName evidence="2">Uncharacterized protein</fullName>
    </submittedName>
</protein>
<name>A0ABV0RNQ7_9TELE</name>